<protein>
    <submittedName>
        <fullName evidence="1">Uncharacterized protein</fullName>
    </submittedName>
</protein>
<name>A0A097EYB2_9CAUD</name>
<accession>A0A097EYB2</accession>
<proteinExistence type="predicted"/>
<dbReference type="OrthoDB" id="26516at10239"/>
<dbReference type="RefSeq" id="YP_009102115.1">
    <property type="nucleotide sequence ID" value="NC_025447.1"/>
</dbReference>
<evidence type="ECO:0000313" key="2">
    <source>
        <dbReference type="Proteomes" id="UP000029889"/>
    </source>
</evidence>
<dbReference type="Proteomes" id="UP000029889">
    <property type="component" value="Segment"/>
</dbReference>
<keyword evidence="2" id="KW-1185">Reference proteome</keyword>
<dbReference type="GeneID" id="22111568"/>
<dbReference type="EMBL" id="KM507819">
    <property type="protein sequence ID" value="AIT14418.1"/>
    <property type="molecule type" value="Genomic_DNA"/>
</dbReference>
<gene>
    <name evidence="1" type="primary">528</name>
    <name evidence="1" type="ORF">PBI_121Q_528</name>
</gene>
<sequence length="116" mass="13678">MSMKYIDKGTVETQYWNIHIAGDIQTAREYTRKFAFKHGFCVQLIPCEYIYTGGLESGMCARIIQYPRFPKEEVYLNRDVLNYAKGLAEELCQKSFTIERNNDTIYYESDEPLHKK</sequence>
<reference evidence="1 2" key="1">
    <citation type="submission" date="2014-09" db="EMBL/GenBank/DDBJ databases">
        <authorList>
            <person name="Lapin J.S."/>
            <person name="Pope W.H."/>
            <person name="Hua J."/>
            <person name="Ford M.E."/>
            <person name="Conway J.F."/>
            <person name="Hatfull G.F."/>
            <person name="Hendrix R.W."/>
        </authorList>
    </citation>
    <scope>NUCLEOTIDE SEQUENCE [LARGE SCALE GENOMIC DNA]</scope>
</reference>
<evidence type="ECO:0000313" key="1">
    <source>
        <dbReference type="EMBL" id="AIT14418.1"/>
    </source>
</evidence>
<organism evidence="1 2">
    <name type="scientific">Escherichia phage 121Q</name>
    <dbReference type="NCBI Taxonomy" id="1555202"/>
    <lineage>
        <taxon>Viruses</taxon>
        <taxon>Duplodnaviria</taxon>
        <taxon>Heunggongvirae</taxon>
        <taxon>Uroviricota</taxon>
        <taxon>Caudoviricetes</taxon>
        <taxon>Asteriusvirus</taxon>
        <taxon>Asteriusvirus av121Q</taxon>
    </lineage>
</organism>
<dbReference type="KEGG" id="vg:22111568"/>